<evidence type="ECO:0000256" key="5">
    <source>
        <dbReference type="RuleBase" id="RU363032"/>
    </source>
</evidence>
<reference evidence="7" key="1">
    <citation type="submission" date="2017-02" db="EMBL/GenBank/DDBJ databases">
        <authorList>
            <person name="Regsiter A."/>
            <person name="William W."/>
        </authorList>
    </citation>
    <scope>NUCLEOTIDE SEQUENCE</scope>
    <source>
        <strain evidence="7">Bib</strain>
    </source>
</reference>
<dbReference type="SUPFAM" id="SSF161098">
    <property type="entry name" value="MetI-like"/>
    <property type="match status" value="2"/>
</dbReference>
<dbReference type="GO" id="GO:0055085">
    <property type="term" value="P:transmembrane transport"/>
    <property type="evidence" value="ECO:0007669"/>
    <property type="project" value="InterPro"/>
</dbReference>
<keyword evidence="5" id="KW-0813">Transport</keyword>
<feature type="transmembrane region" description="Helical" evidence="5">
    <location>
        <begin position="523"/>
        <end position="545"/>
    </location>
</feature>
<dbReference type="PANTHER" id="PTHR43496:SF1">
    <property type="entry name" value="POLYGALACTURONAN_RHAMNOGALACTURONAN TRANSPORT SYSTEM PERMEASE PROTEIN YTEP"/>
    <property type="match status" value="1"/>
</dbReference>
<keyword evidence="2 5" id="KW-0812">Transmembrane</keyword>
<evidence type="ECO:0000259" key="6">
    <source>
        <dbReference type="PROSITE" id="PS50928"/>
    </source>
</evidence>
<protein>
    <submittedName>
        <fullName evidence="7">ABC transporter permease protein</fullName>
    </submittedName>
</protein>
<feature type="transmembrane region" description="Helical" evidence="5">
    <location>
        <begin position="74"/>
        <end position="96"/>
    </location>
</feature>
<dbReference type="PROSITE" id="PS50928">
    <property type="entry name" value="ABC_TM1"/>
    <property type="match status" value="2"/>
</dbReference>
<feature type="transmembrane region" description="Helical" evidence="5">
    <location>
        <begin position="194"/>
        <end position="216"/>
    </location>
</feature>
<comment type="similarity">
    <text evidence="5">Belongs to the binding-protein-dependent transport system permease family.</text>
</comment>
<feature type="transmembrane region" description="Helical" evidence="5">
    <location>
        <begin position="150"/>
        <end position="173"/>
    </location>
</feature>
<accession>A0A3P3XKH0</accession>
<organism evidence="7">
    <name type="scientific">uncultured spirochete</name>
    <dbReference type="NCBI Taxonomy" id="156406"/>
    <lineage>
        <taxon>Bacteria</taxon>
        <taxon>Pseudomonadati</taxon>
        <taxon>Spirochaetota</taxon>
        <taxon>Spirochaetia</taxon>
        <taxon>Spirochaetales</taxon>
        <taxon>environmental samples</taxon>
    </lineage>
</organism>
<sequence length="563" mass="61397">MRKNTRFSIAHLVRDPVLLFLVLLVFTGLILFILFPLYKIFVYSVTNNEGRLSFQAAIDMFTSKAYARPLGNSMLLGITTGVLATLIGYIFAYALTRTDIPLKGFFRTIATIPIISPPFILSLSMIFLFGRNGLITRKLLGIEDANVYGMHSLVVVQTISFFPIAYLTLTGTLSKLNPAVEDAALNLGASKARIFRTVTLPLSVPGILSSLLLVFIQSMEDFSNPAVISGSFSTLSVEAYRTITGMYDMRGGSLMALMLLAPTLIAFVLQKYWLAGKSFVTVTGKPTTARAQSRDPKLVWPLFAFCMLVAAIIILFYGTVLVGAFVKIWGINFSFTWSHFKYVMTLGWQPLRNSVILALASTPIAGLLGMIIAFLVVRKEFPGKRAMEFVSMLTFAVPGTVVGIGYILAFNDKPFMWTGSAFLLIMAFTFRNMPVGIESGTSTLIQIDRSIEEASTILGATGAVTFRRISLPMLKQAFFSGLVYSFVRAMTAVSAVIFLISPRWNLATISIFSLFEASKYSDAAAYIVVMIVIIVVAIGGLNLLVGLLGNSGTVASGGNSERT</sequence>
<dbReference type="CDD" id="cd06261">
    <property type="entry name" value="TM_PBP2"/>
    <property type="match status" value="2"/>
</dbReference>
<keyword evidence="3 5" id="KW-1133">Transmembrane helix</keyword>
<feature type="transmembrane region" description="Helical" evidence="5">
    <location>
        <begin position="355"/>
        <end position="377"/>
    </location>
</feature>
<proteinExistence type="inferred from homology"/>
<feature type="transmembrane region" description="Helical" evidence="5">
    <location>
        <begin position="415"/>
        <end position="433"/>
    </location>
</feature>
<dbReference type="GO" id="GO:0005886">
    <property type="term" value="C:plasma membrane"/>
    <property type="evidence" value="ECO:0007669"/>
    <property type="project" value="UniProtKB-SubCell"/>
</dbReference>
<dbReference type="EMBL" id="FWDM01000029">
    <property type="protein sequence ID" value="SLM14683.1"/>
    <property type="molecule type" value="Genomic_DNA"/>
</dbReference>
<dbReference type="Gene3D" id="1.10.3720.10">
    <property type="entry name" value="MetI-like"/>
    <property type="match status" value="2"/>
</dbReference>
<feature type="transmembrane region" description="Helical" evidence="5">
    <location>
        <begin position="389"/>
        <end position="409"/>
    </location>
</feature>
<comment type="subcellular location">
    <subcellularLocation>
        <location evidence="1 5">Cell membrane</location>
        <topology evidence="1 5">Multi-pass membrane protein</topology>
    </subcellularLocation>
</comment>
<feature type="transmembrane region" description="Helical" evidence="5">
    <location>
        <begin position="251"/>
        <end position="269"/>
    </location>
</feature>
<dbReference type="Pfam" id="PF00528">
    <property type="entry name" value="BPD_transp_1"/>
    <property type="match status" value="2"/>
</dbReference>
<dbReference type="InterPro" id="IPR000515">
    <property type="entry name" value="MetI-like"/>
</dbReference>
<gene>
    <name evidence="7" type="ORF">SPIROBIBN47_350027</name>
</gene>
<dbReference type="AlphaFoldDB" id="A0A3P3XKH0"/>
<feature type="transmembrane region" description="Helical" evidence="5">
    <location>
        <begin position="12"/>
        <end position="38"/>
    </location>
</feature>
<name>A0A3P3XKH0_9SPIR</name>
<evidence type="ECO:0000313" key="7">
    <source>
        <dbReference type="EMBL" id="SLM14683.1"/>
    </source>
</evidence>
<evidence type="ECO:0000256" key="4">
    <source>
        <dbReference type="ARBA" id="ARBA00023136"/>
    </source>
</evidence>
<feature type="transmembrane region" description="Helical" evidence="5">
    <location>
        <begin position="302"/>
        <end position="335"/>
    </location>
</feature>
<evidence type="ECO:0000256" key="3">
    <source>
        <dbReference type="ARBA" id="ARBA00022989"/>
    </source>
</evidence>
<feature type="transmembrane region" description="Helical" evidence="5">
    <location>
        <begin position="477"/>
        <end position="500"/>
    </location>
</feature>
<keyword evidence="4 5" id="KW-0472">Membrane</keyword>
<evidence type="ECO:0000256" key="1">
    <source>
        <dbReference type="ARBA" id="ARBA00004651"/>
    </source>
</evidence>
<dbReference type="InterPro" id="IPR035906">
    <property type="entry name" value="MetI-like_sf"/>
</dbReference>
<evidence type="ECO:0000256" key="2">
    <source>
        <dbReference type="ARBA" id="ARBA00022692"/>
    </source>
</evidence>
<feature type="domain" description="ABC transmembrane type-1" evidence="6">
    <location>
        <begin position="70"/>
        <end position="270"/>
    </location>
</feature>
<feature type="domain" description="ABC transmembrane type-1" evidence="6">
    <location>
        <begin position="351"/>
        <end position="539"/>
    </location>
</feature>
<feature type="transmembrane region" description="Helical" evidence="5">
    <location>
        <begin position="108"/>
        <end position="130"/>
    </location>
</feature>
<dbReference type="PANTHER" id="PTHR43496">
    <property type="entry name" value="PROTEIN LPLB"/>
    <property type="match status" value="1"/>
</dbReference>